<evidence type="ECO:0000256" key="1">
    <source>
        <dbReference type="SAM" id="Coils"/>
    </source>
</evidence>
<dbReference type="PANTHER" id="PTHR33055">
    <property type="entry name" value="TRANSPOSASE FOR INSERTION SEQUENCE ELEMENT IS1111A"/>
    <property type="match status" value="1"/>
</dbReference>
<sequence length="390" mass="44920">MFTVKIHSQIRATLRKELVIMQDTIKYVGLDVSKEKIAVAIAEEGRAEPRYWGLIPHTPEAVKKLMKKLGRPETLRVCYEAGPTGYPLYRLLMAMGIQCSVIAPSLIPKRPGERIKTDRRDSIRLAHLYRAGELTAIYVPDKEDEALRDLIRCREDAKEDELRGKHRLSKFLLRNDIKPPSGINKWTKKYFEWLDTLKFENTSLQITFQEYYHQIKELSQRILRLEEEIRIQSNEGVHAQKIQALQSLRGVAFITATSIVAEIGSFKRFTTPKQFMAYVGLIPSEYSSGERRSQGQITKTGNRHVRRLLVEASWSYRYKPAVKGELKKRQNGQSPTIQAISWKAQNRLHKKYFRLLARGKESPKAVTAVARELAGFIWAVMQEVEDIPQG</sequence>
<dbReference type="GO" id="GO:0003677">
    <property type="term" value="F:DNA binding"/>
    <property type="evidence" value="ECO:0007669"/>
    <property type="project" value="InterPro"/>
</dbReference>
<name>A0A5D4S1H4_9BACI</name>
<dbReference type="PANTHER" id="PTHR33055:SF3">
    <property type="entry name" value="PUTATIVE TRANSPOSASE FOR IS117-RELATED"/>
    <property type="match status" value="1"/>
</dbReference>
<organism evidence="4 5">
    <name type="scientific">Bacillus infantis</name>
    <dbReference type="NCBI Taxonomy" id="324767"/>
    <lineage>
        <taxon>Bacteria</taxon>
        <taxon>Bacillati</taxon>
        <taxon>Bacillota</taxon>
        <taxon>Bacilli</taxon>
        <taxon>Bacillales</taxon>
        <taxon>Bacillaceae</taxon>
        <taxon>Bacillus</taxon>
    </lineage>
</organism>
<dbReference type="InterPro" id="IPR003346">
    <property type="entry name" value="Transposase_20"/>
</dbReference>
<feature type="coiled-coil region" evidence="1">
    <location>
        <begin position="208"/>
        <end position="235"/>
    </location>
</feature>
<dbReference type="GO" id="GO:0006313">
    <property type="term" value="P:DNA transposition"/>
    <property type="evidence" value="ECO:0007669"/>
    <property type="project" value="InterPro"/>
</dbReference>
<evidence type="ECO:0000259" key="2">
    <source>
        <dbReference type="Pfam" id="PF01548"/>
    </source>
</evidence>
<keyword evidence="1" id="KW-0175">Coiled coil</keyword>
<dbReference type="EMBL" id="VTES01000013">
    <property type="protein sequence ID" value="TYS57485.1"/>
    <property type="molecule type" value="Genomic_DNA"/>
</dbReference>
<reference evidence="4 5" key="1">
    <citation type="submission" date="2019-08" db="EMBL/GenBank/DDBJ databases">
        <title>Bacillus genomes from the desert of Cuatro Cienegas, Coahuila.</title>
        <authorList>
            <person name="Olmedo-Alvarez G."/>
        </authorList>
    </citation>
    <scope>NUCLEOTIDE SEQUENCE [LARGE SCALE GENOMIC DNA]</scope>
    <source>
        <strain evidence="4 5">CH37_1T</strain>
    </source>
</reference>
<feature type="domain" description="Transposase IS110-like N-terminal" evidence="2">
    <location>
        <begin position="28"/>
        <end position="173"/>
    </location>
</feature>
<protein>
    <submittedName>
        <fullName evidence="4">IS110 family transposase</fullName>
    </submittedName>
</protein>
<dbReference type="InterPro" id="IPR002525">
    <property type="entry name" value="Transp_IS110-like_N"/>
</dbReference>
<comment type="caution">
    <text evidence="4">The sequence shown here is derived from an EMBL/GenBank/DDBJ whole genome shotgun (WGS) entry which is preliminary data.</text>
</comment>
<dbReference type="Pfam" id="PF02371">
    <property type="entry name" value="Transposase_20"/>
    <property type="match status" value="1"/>
</dbReference>
<dbReference type="Pfam" id="PF01548">
    <property type="entry name" value="DEDD_Tnp_IS110"/>
    <property type="match status" value="1"/>
</dbReference>
<feature type="domain" description="Transposase IS116/IS110/IS902 C-terminal" evidence="3">
    <location>
        <begin position="243"/>
        <end position="316"/>
    </location>
</feature>
<dbReference type="AlphaFoldDB" id="A0A5D4S1H4"/>
<evidence type="ECO:0000313" key="4">
    <source>
        <dbReference type="EMBL" id="TYS57485.1"/>
    </source>
</evidence>
<accession>A0A5D4S1H4</accession>
<gene>
    <name evidence="4" type="ORF">FZD47_24930</name>
</gene>
<evidence type="ECO:0000313" key="5">
    <source>
        <dbReference type="Proteomes" id="UP000323732"/>
    </source>
</evidence>
<dbReference type="NCBIfam" id="NF033542">
    <property type="entry name" value="transpos_IS110"/>
    <property type="match status" value="1"/>
</dbReference>
<dbReference type="InterPro" id="IPR047650">
    <property type="entry name" value="Transpos_IS110"/>
</dbReference>
<evidence type="ECO:0000259" key="3">
    <source>
        <dbReference type="Pfam" id="PF02371"/>
    </source>
</evidence>
<dbReference type="Proteomes" id="UP000323732">
    <property type="component" value="Unassembled WGS sequence"/>
</dbReference>
<dbReference type="GO" id="GO:0004803">
    <property type="term" value="F:transposase activity"/>
    <property type="evidence" value="ECO:0007669"/>
    <property type="project" value="InterPro"/>
</dbReference>
<proteinExistence type="predicted"/>